<comment type="caution">
    <text evidence="9">The sequence shown here is derived from an EMBL/GenBank/DDBJ whole genome shotgun (WGS) entry which is preliminary data.</text>
</comment>
<dbReference type="InterPro" id="IPR020891">
    <property type="entry name" value="UPF0758_CS"/>
</dbReference>
<keyword evidence="1" id="KW-0645">Protease</keyword>
<dbReference type="EMBL" id="PDDY01000004">
    <property type="protein sequence ID" value="PEH37160.1"/>
    <property type="molecule type" value="Genomic_DNA"/>
</dbReference>
<sequence length="282" mass="30060">MPSNPSGACHDAPESPESPCAPAVRAAEAAPALAVVAPAAGRPVATPAGSAGAPRKRKKRLGKEACKNLPRERLLQRGADAVTDVELVALLIGNGIGFGRSGDTALRVLEKFGSLRALLDAPHHEIQAVEGIAAARAAVLIATTEVVRRALVERARARSQVDSPGAVRDYLRLKIGTRRRETFLCLYLDAQHRLLELEESTIGSLTRMAVYPREIVRRALESGAAALIVAHNHPSGVVRPSAEDRRLTQLLRDALALVDVRLTDHIVVGESETFSFAQAGLL</sequence>
<dbReference type="SUPFAM" id="SSF102712">
    <property type="entry name" value="JAB1/MPN domain"/>
    <property type="match status" value="1"/>
</dbReference>
<dbReference type="PROSITE" id="PS50249">
    <property type="entry name" value="MPN"/>
    <property type="match status" value="1"/>
</dbReference>
<evidence type="ECO:0000256" key="7">
    <source>
        <dbReference type="SAM" id="MobiDB-lite"/>
    </source>
</evidence>
<dbReference type="InterPro" id="IPR046778">
    <property type="entry name" value="UPF0758_N"/>
</dbReference>
<dbReference type="Pfam" id="PF20582">
    <property type="entry name" value="UPF0758_N"/>
    <property type="match status" value="1"/>
</dbReference>
<feature type="region of interest" description="Disordered" evidence="7">
    <location>
        <begin position="1"/>
        <end position="23"/>
    </location>
</feature>
<dbReference type="PANTHER" id="PTHR30471">
    <property type="entry name" value="DNA REPAIR PROTEIN RADC"/>
    <property type="match status" value="1"/>
</dbReference>
<evidence type="ECO:0000256" key="3">
    <source>
        <dbReference type="ARBA" id="ARBA00022801"/>
    </source>
</evidence>
<feature type="domain" description="MPN" evidence="8">
    <location>
        <begin position="160"/>
        <end position="282"/>
    </location>
</feature>
<feature type="region of interest" description="Disordered" evidence="7">
    <location>
        <begin position="43"/>
        <end position="62"/>
    </location>
</feature>
<dbReference type="GO" id="GO:0006508">
    <property type="term" value="P:proteolysis"/>
    <property type="evidence" value="ECO:0007669"/>
    <property type="project" value="UniProtKB-KW"/>
</dbReference>
<evidence type="ECO:0000313" key="10">
    <source>
        <dbReference type="Proteomes" id="UP000220629"/>
    </source>
</evidence>
<keyword evidence="2" id="KW-0479">Metal-binding</keyword>
<dbReference type="PROSITE" id="PS01302">
    <property type="entry name" value="UPF0758"/>
    <property type="match status" value="1"/>
</dbReference>
<gene>
    <name evidence="9" type="ORF">CRM94_21615</name>
</gene>
<keyword evidence="4" id="KW-0862">Zinc</keyword>
<dbReference type="InterPro" id="IPR037518">
    <property type="entry name" value="MPN"/>
</dbReference>
<evidence type="ECO:0000256" key="6">
    <source>
        <dbReference type="RuleBase" id="RU003797"/>
    </source>
</evidence>
<organism evidence="9 10">
    <name type="scientific">Burkholderia gladioli</name>
    <name type="common">Pseudomonas marginata</name>
    <name type="synonym">Phytomonas marginata</name>
    <dbReference type="NCBI Taxonomy" id="28095"/>
    <lineage>
        <taxon>Bacteria</taxon>
        <taxon>Pseudomonadati</taxon>
        <taxon>Pseudomonadota</taxon>
        <taxon>Betaproteobacteria</taxon>
        <taxon>Burkholderiales</taxon>
        <taxon>Burkholderiaceae</taxon>
        <taxon>Burkholderia</taxon>
    </lineage>
</organism>
<dbReference type="SUPFAM" id="SSF47781">
    <property type="entry name" value="RuvA domain 2-like"/>
    <property type="match status" value="1"/>
</dbReference>
<dbReference type="GO" id="GO:0046872">
    <property type="term" value="F:metal ion binding"/>
    <property type="evidence" value="ECO:0007669"/>
    <property type="project" value="UniProtKB-KW"/>
</dbReference>
<evidence type="ECO:0000256" key="4">
    <source>
        <dbReference type="ARBA" id="ARBA00022833"/>
    </source>
</evidence>
<comment type="similarity">
    <text evidence="6">Belongs to the UPF0758 family.</text>
</comment>
<dbReference type="Proteomes" id="UP000220629">
    <property type="component" value="Unassembled WGS sequence"/>
</dbReference>
<evidence type="ECO:0000313" key="9">
    <source>
        <dbReference type="EMBL" id="PEH37160.1"/>
    </source>
</evidence>
<name>A0A2A7S1P4_BURGA</name>
<accession>A0A2A7S1P4</accession>
<protein>
    <recommendedName>
        <fullName evidence="8">MPN domain-containing protein</fullName>
    </recommendedName>
</protein>
<dbReference type="AlphaFoldDB" id="A0A2A7S1P4"/>
<evidence type="ECO:0000256" key="2">
    <source>
        <dbReference type="ARBA" id="ARBA00022723"/>
    </source>
</evidence>
<dbReference type="GO" id="GO:0008237">
    <property type="term" value="F:metallopeptidase activity"/>
    <property type="evidence" value="ECO:0007669"/>
    <property type="project" value="UniProtKB-KW"/>
</dbReference>
<proteinExistence type="inferred from homology"/>
<evidence type="ECO:0000256" key="1">
    <source>
        <dbReference type="ARBA" id="ARBA00022670"/>
    </source>
</evidence>
<dbReference type="InterPro" id="IPR001405">
    <property type="entry name" value="UPF0758"/>
</dbReference>
<keyword evidence="5" id="KW-0482">Metalloprotease</keyword>
<dbReference type="InterPro" id="IPR010994">
    <property type="entry name" value="RuvA_2-like"/>
</dbReference>
<dbReference type="CDD" id="cd08071">
    <property type="entry name" value="MPN_DUF2466"/>
    <property type="match status" value="1"/>
</dbReference>
<dbReference type="NCBIfam" id="TIGR00608">
    <property type="entry name" value="radc"/>
    <property type="match status" value="1"/>
</dbReference>
<dbReference type="InterPro" id="IPR025657">
    <property type="entry name" value="RadC_JAB"/>
</dbReference>
<dbReference type="NCBIfam" id="NF000642">
    <property type="entry name" value="PRK00024.1"/>
    <property type="match status" value="1"/>
</dbReference>
<reference evidence="10" key="1">
    <citation type="submission" date="2017-09" db="EMBL/GenBank/DDBJ databases">
        <title>FDA dAtabase for Regulatory Grade micrObial Sequences (FDA-ARGOS): Supporting development and validation of Infectious Disease Dx tests.</title>
        <authorList>
            <person name="Minogue T."/>
            <person name="Wolcott M."/>
            <person name="Wasieloski L."/>
            <person name="Aguilar W."/>
            <person name="Moore D."/>
            <person name="Tallon L."/>
            <person name="Sadzewicz L."/>
            <person name="Ott S."/>
            <person name="Zhao X."/>
            <person name="Nagaraj S."/>
            <person name="Vavikolanu K."/>
            <person name="Aluvathingal J."/>
            <person name="Nadendla S."/>
            <person name="Sichtig H."/>
        </authorList>
    </citation>
    <scope>NUCLEOTIDE SEQUENCE [LARGE SCALE GENOMIC DNA]</scope>
    <source>
        <strain evidence="10">FDAARGOS_390</strain>
    </source>
</reference>
<dbReference type="PANTHER" id="PTHR30471:SF3">
    <property type="entry name" value="UPF0758 PROTEIN YEES-RELATED"/>
    <property type="match status" value="1"/>
</dbReference>
<dbReference type="RefSeq" id="WP_098153671.1">
    <property type="nucleotide sequence ID" value="NZ_CADEQB010000017.1"/>
</dbReference>
<evidence type="ECO:0000256" key="5">
    <source>
        <dbReference type="ARBA" id="ARBA00023049"/>
    </source>
</evidence>
<evidence type="ECO:0000259" key="8">
    <source>
        <dbReference type="PROSITE" id="PS50249"/>
    </source>
</evidence>
<keyword evidence="3" id="KW-0378">Hydrolase</keyword>
<dbReference type="Gene3D" id="3.40.140.10">
    <property type="entry name" value="Cytidine Deaminase, domain 2"/>
    <property type="match status" value="1"/>
</dbReference>
<dbReference type="Pfam" id="PF04002">
    <property type="entry name" value="RadC"/>
    <property type="match status" value="1"/>
</dbReference>